<evidence type="ECO:0000256" key="1">
    <source>
        <dbReference type="SAM" id="MobiDB-lite"/>
    </source>
</evidence>
<feature type="region of interest" description="Disordered" evidence="1">
    <location>
        <begin position="1045"/>
        <end position="1064"/>
    </location>
</feature>
<sequence length="1064" mass="116225">MWTGRLRGSSSPERRRSTGGPWRTCPNFVFGRYPCIYLQGPPSVADELTALASTGFQQPIVSFTNTASIIRGMADSLASLPGVTGSTAETLLEMYTSADFQAQVITAEDFLSNEEYADLLTRVQARFEPSLGEVLLLFRMFALQRGERYIVNLVTYSGSDDGCPRFEIEERNLWPGEEHTHVIWLVNDHKHLIVDPSILAGLGAKVKRSPKMGSYKRVAPPSWKHIKGAPSFTTTLPQDIMIDITLRELLIYYPEHVMTWPGLALLALHYHYRVISRSWGFTGMANQINKARGIESGGIDPSNVRNRLLIAVRQVLGEGYISGQQEHYEALYEAIDDDPEVNNVGEFLNKHLWTPPEYVELENPASLSAVGKEIVAHPDGTFARRIQAIINGIHLSEAPHPGGKLHPMVAKLKDTSRCFADLDTAVSLMDPKKERQASDTPKPVAGQLLQDEYPTHLTPEEIMTNHWTDMHQEPLLWVGLKYRMSDIAKLVPKAAWLNSSRAALETSLRKRKEVALKYRAARLRRPLREVHVAYSQEIEDAGFYHGRAPRRKPGEAPLTHLKPKRAMDRREKKAAVRKGRRNRSMVLPPLSPPPPGQHYPADAILPETRYRVKGKKGYRKGHPAEPDPAQDASGVPLYYDPPEMPARSYMDPMGIDVPGEVFNQDAYHEAVYHAPWNALPTSAASYGLPPEAQAHAPQSIPDPTNWGDFTFEPDPSLYEAYLQPAPESSSTHASPKTLPPPPPPLPMPSSLIDPTLFPPVPVPTPAPAAPMYPPPAPPAQDPALLWMMQRIAQLEAQVASQTPPPSEARGSSFPAPPRSVPSTPMPQASEPPAVGPDAGFDLQPSAELPTALPEEAFDMPLSLPGSRLPSLGALFDAEGMDISAGLMNIDPSAWTQRLSVGNLPGHVESMPTAEGAADPSGSSSQPSLPPPSDQANNLLLPEIPPFDITPPAPMPISSPTPKRKRSAISPLLSSPSPKRACTSFSSLFDEDPETVDGGTGTQQAPLPKGFELGDERVLGSPESPSQKSAGLRKSAGRATLVRVDEGRGSFDSRSSFSSLFSGSP</sequence>
<dbReference type="Proteomes" id="UP000799640">
    <property type="component" value="Unassembled WGS sequence"/>
</dbReference>
<dbReference type="OrthoDB" id="3935003at2759"/>
<name>A0A6G1I1B6_9PEZI</name>
<feature type="region of interest" description="Disordered" evidence="1">
    <location>
        <begin position="1"/>
        <end position="20"/>
    </location>
</feature>
<feature type="region of interest" description="Disordered" evidence="1">
    <location>
        <begin position="615"/>
        <end position="634"/>
    </location>
</feature>
<feature type="compositionally biased region" description="Pro residues" evidence="1">
    <location>
        <begin position="737"/>
        <end position="747"/>
    </location>
</feature>
<gene>
    <name evidence="2" type="ORF">EJ06DRAFT_555676</name>
</gene>
<keyword evidence="3" id="KW-1185">Reference proteome</keyword>
<organism evidence="2 3">
    <name type="scientific">Trichodelitschia bisporula</name>
    <dbReference type="NCBI Taxonomy" id="703511"/>
    <lineage>
        <taxon>Eukaryota</taxon>
        <taxon>Fungi</taxon>
        <taxon>Dikarya</taxon>
        <taxon>Ascomycota</taxon>
        <taxon>Pezizomycotina</taxon>
        <taxon>Dothideomycetes</taxon>
        <taxon>Dothideomycetes incertae sedis</taxon>
        <taxon>Phaeotrichales</taxon>
        <taxon>Phaeotrichaceae</taxon>
        <taxon>Trichodelitschia</taxon>
    </lineage>
</organism>
<reference evidence="2" key="1">
    <citation type="journal article" date="2020" name="Stud. Mycol.">
        <title>101 Dothideomycetes genomes: a test case for predicting lifestyles and emergence of pathogens.</title>
        <authorList>
            <person name="Haridas S."/>
            <person name="Albert R."/>
            <person name="Binder M."/>
            <person name="Bloem J."/>
            <person name="Labutti K."/>
            <person name="Salamov A."/>
            <person name="Andreopoulos B."/>
            <person name="Baker S."/>
            <person name="Barry K."/>
            <person name="Bills G."/>
            <person name="Bluhm B."/>
            <person name="Cannon C."/>
            <person name="Castanera R."/>
            <person name="Culley D."/>
            <person name="Daum C."/>
            <person name="Ezra D."/>
            <person name="Gonzalez J."/>
            <person name="Henrissat B."/>
            <person name="Kuo A."/>
            <person name="Liang C."/>
            <person name="Lipzen A."/>
            <person name="Lutzoni F."/>
            <person name="Magnuson J."/>
            <person name="Mondo S."/>
            <person name="Nolan M."/>
            <person name="Ohm R."/>
            <person name="Pangilinan J."/>
            <person name="Park H.-J."/>
            <person name="Ramirez L."/>
            <person name="Alfaro M."/>
            <person name="Sun H."/>
            <person name="Tritt A."/>
            <person name="Yoshinaga Y."/>
            <person name="Zwiers L.-H."/>
            <person name="Turgeon B."/>
            <person name="Goodwin S."/>
            <person name="Spatafora J."/>
            <person name="Crous P."/>
            <person name="Grigoriev I."/>
        </authorList>
    </citation>
    <scope>NUCLEOTIDE SEQUENCE</scope>
    <source>
        <strain evidence="2">CBS 262.69</strain>
    </source>
</reference>
<feature type="compositionally biased region" description="Basic and acidic residues" evidence="1">
    <location>
        <begin position="565"/>
        <end position="574"/>
    </location>
</feature>
<feature type="region of interest" description="Disordered" evidence="1">
    <location>
        <begin position="904"/>
        <end position="1040"/>
    </location>
</feature>
<evidence type="ECO:0000313" key="2">
    <source>
        <dbReference type="EMBL" id="KAF2402088.1"/>
    </source>
</evidence>
<proteinExistence type="predicted"/>
<feature type="region of interest" description="Disordered" evidence="1">
    <location>
        <begin position="565"/>
        <end position="598"/>
    </location>
</feature>
<feature type="compositionally biased region" description="Low complexity" evidence="1">
    <location>
        <begin position="1051"/>
        <end position="1064"/>
    </location>
</feature>
<feature type="region of interest" description="Disordered" evidence="1">
    <location>
        <begin position="689"/>
        <end position="759"/>
    </location>
</feature>
<feature type="compositionally biased region" description="Pro residues" evidence="1">
    <location>
        <begin position="942"/>
        <end position="958"/>
    </location>
</feature>
<dbReference type="AlphaFoldDB" id="A0A6G1I1B6"/>
<evidence type="ECO:0000313" key="3">
    <source>
        <dbReference type="Proteomes" id="UP000799640"/>
    </source>
</evidence>
<dbReference type="EMBL" id="ML996692">
    <property type="protein sequence ID" value="KAF2402088.1"/>
    <property type="molecule type" value="Genomic_DNA"/>
</dbReference>
<feature type="region of interest" description="Disordered" evidence="1">
    <location>
        <begin position="796"/>
        <end position="845"/>
    </location>
</feature>
<feature type="region of interest" description="Disordered" evidence="1">
    <location>
        <begin position="430"/>
        <end position="451"/>
    </location>
</feature>
<protein>
    <submittedName>
        <fullName evidence="2">Uncharacterized protein</fullName>
    </submittedName>
</protein>
<accession>A0A6G1I1B6</accession>